<organism evidence="2 3">
    <name type="scientific">Colocasia esculenta</name>
    <name type="common">Wild taro</name>
    <name type="synonym">Arum esculentum</name>
    <dbReference type="NCBI Taxonomy" id="4460"/>
    <lineage>
        <taxon>Eukaryota</taxon>
        <taxon>Viridiplantae</taxon>
        <taxon>Streptophyta</taxon>
        <taxon>Embryophyta</taxon>
        <taxon>Tracheophyta</taxon>
        <taxon>Spermatophyta</taxon>
        <taxon>Magnoliopsida</taxon>
        <taxon>Liliopsida</taxon>
        <taxon>Araceae</taxon>
        <taxon>Aroideae</taxon>
        <taxon>Colocasieae</taxon>
        <taxon>Colocasia</taxon>
    </lineage>
</organism>
<comment type="caution">
    <text evidence="2">The sequence shown here is derived from an EMBL/GenBank/DDBJ whole genome shotgun (WGS) entry which is preliminary data.</text>
</comment>
<dbReference type="Proteomes" id="UP000652761">
    <property type="component" value="Unassembled WGS sequence"/>
</dbReference>
<protein>
    <submittedName>
        <fullName evidence="2">Uncharacterized protein</fullName>
    </submittedName>
</protein>
<evidence type="ECO:0000313" key="2">
    <source>
        <dbReference type="EMBL" id="MQL94489.1"/>
    </source>
</evidence>
<evidence type="ECO:0000256" key="1">
    <source>
        <dbReference type="SAM" id="MobiDB-lite"/>
    </source>
</evidence>
<reference evidence="2" key="1">
    <citation type="submission" date="2017-07" db="EMBL/GenBank/DDBJ databases">
        <title>Taro Niue Genome Assembly and Annotation.</title>
        <authorList>
            <person name="Atibalentja N."/>
            <person name="Keating K."/>
            <person name="Fields C.J."/>
        </authorList>
    </citation>
    <scope>NUCLEOTIDE SEQUENCE</scope>
    <source>
        <strain evidence="2">Niue_2</strain>
        <tissue evidence="2">Leaf</tissue>
    </source>
</reference>
<sequence length="76" mass="8315">MVLRPPRAPSATEGWSTVVARDASGRQRAPRAHRGLTYCANGPQWSPKMPMADNEPLDPTGGLTYYAGESWEKEDA</sequence>
<dbReference type="AlphaFoldDB" id="A0A843VTF8"/>
<name>A0A843VTF8_COLES</name>
<accession>A0A843VTF8</accession>
<proteinExistence type="predicted"/>
<feature type="region of interest" description="Disordered" evidence="1">
    <location>
        <begin position="44"/>
        <end position="76"/>
    </location>
</feature>
<dbReference type="EMBL" id="NMUH01001682">
    <property type="protein sequence ID" value="MQL94489.1"/>
    <property type="molecule type" value="Genomic_DNA"/>
</dbReference>
<evidence type="ECO:0000313" key="3">
    <source>
        <dbReference type="Proteomes" id="UP000652761"/>
    </source>
</evidence>
<gene>
    <name evidence="2" type="ORF">Taro_027151</name>
</gene>
<keyword evidence="3" id="KW-1185">Reference proteome</keyword>